<proteinExistence type="inferred from homology"/>
<dbReference type="InterPro" id="IPR025991">
    <property type="entry name" value="Chemoreceptor_zinc-bind_dom"/>
</dbReference>
<comment type="similarity">
    <text evidence="3">Belongs to the methyl-accepting chemotaxis (MCP) protein family.</text>
</comment>
<evidence type="ECO:0000256" key="4">
    <source>
        <dbReference type="PROSITE-ProRule" id="PRU00284"/>
    </source>
</evidence>
<sequence length="352" mass="38998">MYTHLKRWIGRKWHRTLEVKSPDLALPTEYEESEHIDGKEYSYGDWLCDSFLSGMSAVEIIRDSLLHSSQSLMQELVTVDELNQKNELASQGMGTLSELVGLIEHHSAEGIGYIDELIAVLKGINDNIDGINKLSKQTNLLAINSAIEAAHVGGSGAGFSVIAKEIKQLSSEIQSQAANITDLTLDINQHAKNVSASVGENSQSTHAIRIATEKASQMLQQVIELSAHMQKIIRFIATQQFLNTVKLDHVIWKAKVYEMILHCDMTSGVNSHTECRLGKWYYGDAGSSFSHFNGFIQLEAPHAEVHRSGREALEAFRAGNNDALKKSLAIMEQASTQVIKRIDELLTQIGDD</sequence>
<dbReference type="Gene3D" id="1.20.120.30">
    <property type="entry name" value="Aspartate receptor, ligand-binding domain"/>
    <property type="match status" value="1"/>
</dbReference>
<dbReference type="OrthoDB" id="9808588at2"/>
<comment type="caution">
    <text evidence="6">The sequence shown here is derived from an EMBL/GenBank/DDBJ whole genome shotgun (WGS) entry which is preliminary data.</text>
</comment>
<dbReference type="PROSITE" id="PS50111">
    <property type="entry name" value="CHEMOTAXIS_TRANSDUC_2"/>
    <property type="match status" value="1"/>
</dbReference>
<dbReference type="GO" id="GO:0007165">
    <property type="term" value="P:signal transduction"/>
    <property type="evidence" value="ECO:0007669"/>
    <property type="project" value="UniProtKB-KW"/>
</dbReference>
<dbReference type="SUPFAM" id="SSF58104">
    <property type="entry name" value="Methyl-accepting chemotaxis protein (MCP) signaling domain"/>
    <property type="match status" value="1"/>
</dbReference>
<dbReference type="InterPro" id="IPR004089">
    <property type="entry name" value="MCPsignal_dom"/>
</dbReference>
<reference evidence="6 7" key="1">
    <citation type="submission" date="2017-08" db="EMBL/GenBank/DDBJ databases">
        <title>Draft Genome Sequence of Hafnia alvei CITHA-6 Isolated from Raw Bovine Milk.</title>
        <authorList>
            <person name="Culligan E.P."/>
            <person name="Mcsweeney A."/>
            <person name="O'Doherty C."/>
            <person name="Gleeson E."/>
            <person name="O'Riordan D."/>
            <person name="Sleator R.D."/>
        </authorList>
    </citation>
    <scope>NUCLEOTIDE SEQUENCE [LARGE SCALE GENOMIC DNA]</scope>
    <source>
        <strain evidence="6 7">CITHA-6</strain>
    </source>
</reference>
<dbReference type="PANTHER" id="PTHR32089">
    <property type="entry name" value="METHYL-ACCEPTING CHEMOTAXIS PROTEIN MCPB"/>
    <property type="match status" value="1"/>
</dbReference>
<evidence type="ECO:0000313" key="6">
    <source>
        <dbReference type="EMBL" id="PAV94695.1"/>
    </source>
</evidence>
<dbReference type="EMBL" id="NQMS01000011">
    <property type="protein sequence ID" value="PAV94695.1"/>
    <property type="molecule type" value="Genomic_DNA"/>
</dbReference>
<evidence type="ECO:0000256" key="3">
    <source>
        <dbReference type="ARBA" id="ARBA00029447"/>
    </source>
</evidence>
<dbReference type="RefSeq" id="WP_039186836.1">
    <property type="nucleotide sequence ID" value="NZ_CAUFSP010000001.1"/>
</dbReference>
<comment type="subcellular location">
    <subcellularLocation>
        <location evidence="1">Membrane</location>
    </subcellularLocation>
</comment>
<dbReference type="GO" id="GO:0004888">
    <property type="term" value="F:transmembrane signaling receptor activity"/>
    <property type="evidence" value="ECO:0007669"/>
    <property type="project" value="InterPro"/>
</dbReference>
<accession>A0A2A2M7Y6</accession>
<dbReference type="Pfam" id="PF00015">
    <property type="entry name" value="MCPsignal"/>
    <property type="match status" value="1"/>
</dbReference>
<evidence type="ECO:0000256" key="1">
    <source>
        <dbReference type="ARBA" id="ARBA00004370"/>
    </source>
</evidence>
<dbReference type="Proteomes" id="UP000218796">
    <property type="component" value="Unassembled WGS sequence"/>
</dbReference>
<dbReference type="Gene3D" id="6.10.250.3200">
    <property type="match status" value="1"/>
</dbReference>
<evidence type="ECO:0000256" key="2">
    <source>
        <dbReference type="ARBA" id="ARBA00023224"/>
    </source>
</evidence>
<name>A0A2A2M7Y6_9GAMM</name>
<evidence type="ECO:0000259" key="5">
    <source>
        <dbReference type="PROSITE" id="PS50111"/>
    </source>
</evidence>
<dbReference type="GO" id="GO:0016020">
    <property type="term" value="C:membrane"/>
    <property type="evidence" value="ECO:0007669"/>
    <property type="project" value="UniProtKB-SubCell"/>
</dbReference>
<evidence type="ECO:0000313" key="7">
    <source>
        <dbReference type="Proteomes" id="UP000218796"/>
    </source>
</evidence>
<dbReference type="Pfam" id="PF13682">
    <property type="entry name" value="CZB"/>
    <property type="match status" value="1"/>
</dbReference>
<dbReference type="InterPro" id="IPR004090">
    <property type="entry name" value="Chemotax_Me-accpt_rcpt"/>
</dbReference>
<protein>
    <submittedName>
        <fullName evidence="6">Chemotaxis protein</fullName>
    </submittedName>
</protein>
<keyword evidence="2 4" id="KW-0807">Transducer</keyword>
<gene>
    <name evidence="6" type="ORF">CJD50_19545</name>
</gene>
<dbReference type="GO" id="GO:0006935">
    <property type="term" value="P:chemotaxis"/>
    <property type="evidence" value="ECO:0007669"/>
    <property type="project" value="InterPro"/>
</dbReference>
<keyword evidence="7" id="KW-1185">Reference proteome</keyword>
<dbReference type="PANTHER" id="PTHR32089:SF70">
    <property type="entry name" value="ENERGY TAXIS MODULATING METHYL ACCEPTING SENSORY TRANSDUCER"/>
    <property type="match status" value="1"/>
</dbReference>
<dbReference type="PRINTS" id="PR00260">
    <property type="entry name" value="CHEMTRNSDUCR"/>
</dbReference>
<organism evidence="6 7">
    <name type="scientific">Hafnia paralvei</name>
    <dbReference type="NCBI Taxonomy" id="546367"/>
    <lineage>
        <taxon>Bacteria</taxon>
        <taxon>Pseudomonadati</taxon>
        <taxon>Pseudomonadota</taxon>
        <taxon>Gammaproteobacteria</taxon>
        <taxon>Enterobacterales</taxon>
        <taxon>Hafniaceae</taxon>
        <taxon>Hafnia</taxon>
    </lineage>
</organism>
<feature type="domain" description="Methyl-accepting transducer" evidence="5">
    <location>
        <begin position="89"/>
        <end position="238"/>
    </location>
</feature>
<dbReference type="AlphaFoldDB" id="A0A2A2M7Y6"/>